<dbReference type="AlphaFoldDB" id="A0A1I1FCK0"/>
<gene>
    <name evidence="2" type="ORF">SAMN05660453_0688</name>
</gene>
<keyword evidence="1" id="KW-1133">Transmembrane helix</keyword>
<evidence type="ECO:0000313" key="3">
    <source>
        <dbReference type="Proteomes" id="UP000199376"/>
    </source>
</evidence>
<dbReference type="Proteomes" id="UP000199376">
    <property type="component" value="Unassembled WGS sequence"/>
</dbReference>
<dbReference type="RefSeq" id="WP_091502089.1">
    <property type="nucleotide sequence ID" value="NZ_FOLI01000002.1"/>
</dbReference>
<feature type="transmembrane region" description="Helical" evidence="1">
    <location>
        <begin position="89"/>
        <end position="111"/>
    </location>
</feature>
<evidence type="ECO:0008006" key="4">
    <source>
        <dbReference type="Google" id="ProtNLM"/>
    </source>
</evidence>
<reference evidence="2 3" key="1">
    <citation type="submission" date="2016-10" db="EMBL/GenBank/DDBJ databases">
        <authorList>
            <person name="de Groot N.N."/>
        </authorList>
    </citation>
    <scope>NUCLEOTIDE SEQUENCE [LARGE SCALE GENOMIC DNA]</scope>
    <source>
        <strain evidence="2 3">DSM 19113</strain>
    </source>
</reference>
<evidence type="ECO:0000313" key="2">
    <source>
        <dbReference type="EMBL" id="SFB94800.1"/>
    </source>
</evidence>
<feature type="transmembrane region" description="Helical" evidence="1">
    <location>
        <begin position="57"/>
        <end position="77"/>
    </location>
</feature>
<name>A0A1I1FCK0_9LACO</name>
<feature type="transmembrane region" description="Helical" evidence="1">
    <location>
        <begin position="6"/>
        <end position="24"/>
    </location>
</feature>
<proteinExistence type="predicted"/>
<sequence>MVWYVWTGIWVAVLMLVMLWRFLYRAFPKVSFVDLITLPTWLVLYEIEGAAFYRSDVLAAVVLYLLLAGVWAFLVIGRNGMTFLRFIHIAWRTSGLLATVLCLITIIWAILA</sequence>
<dbReference type="EMBL" id="FOLI01000002">
    <property type="protein sequence ID" value="SFB94800.1"/>
    <property type="molecule type" value="Genomic_DNA"/>
</dbReference>
<dbReference type="OrthoDB" id="9967575at2"/>
<accession>A0A1I1FCK0</accession>
<keyword evidence="3" id="KW-1185">Reference proteome</keyword>
<protein>
    <recommendedName>
        <fullName evidence="4">DUF3397 domain-containing protein</fullName>
    </recommendedName>
</protein>
<keyword evidence="1" id="KW-0472">Membrane</keyword>
<keyword evidence="1" id="KW-0812">Transmembrane</keyword>
<dbReference type="STRING" id="283737.SAMN05660453_0688"/>
<evidence type="ECO:0000256" key="1">
    <source>
        <dbReference type="SAM" id="Phobius"/>
    </source>
</evidence>
<organism evidence="2 3">
    <name type="scientific">Fructobacillus durionis</name>
    <dbReference type="NCBI Taxonomy" id="283737"/>
    <lineage>
        <taxon>Bacteria</taxon>
        <taxon>Bacillati</taxon>
        <taxon>Bacillota</taxon>
        <taxon>Bacilli</taxon>
        <taxon>Lactobacillales</taxon>
        <taxon>Lactobacillaceae</taxon>
        <taxon>Fructobacillus</taxon>
    </lineage>
</organism>